<evidence type="ECO:0000256" key="12">
    <source>
        <dbReference type="SAM" id="MobiDB-lite"/>
    </source>
</evidence>
<organism evidence="15 16">
    <name type="scientific">Kwoniella heveanensis BCC8398</name>
    <dbReference type="NCBI Taxonomy" id="1296120"/>
    <lineage>
        <taxon>Eukaryota</taxon>
        <taxon>Fungi</taxon>
        <taxon>Dikarya</taxon>
        <taxon>Basidiomycota</taxon>
        <taxon>Agaricomycotina</taxon>
        <taxon>Tremellomycetes</taxon>
        <taxon>Tremellales</taxon>
        <taxon>Cryptococcaceae</taxon>
        <taxon>Kwoniella</taxon>
    </lineage>
</organism>
<comment type="similarity">
    <text evidence="2">Belongs to the AAA ATPase family. BCS1 subfamily.</text>
</comment>
<dbReference type="InterPro" id="IPR003593">
    <property type="entry name" value="AAA+_ATPase"/>
</dbReference>
<keyword evidence="5" id="KW-0999">Mitochondrion inner membrane</keyword>
<dbReference type="OrthoDB" id="10251412at2759"/>
<dbReference type="EMBL" id="KI669495">
    <property type="protein sequence ID" value="OCF36572.1"/>
    <property type="molecule type" value="Genomic_DNA"/>
</dbReference>
<comment type="subcellular location">
    <subcellularLocation>
        <location evidence="1">Mitochondrion inner membrane</location>
        <topology evidence="1">Single-pass membrane protein</topology>
    </subcellularLocation>
</comment>
<dbReference type="GO" id="GO:0005743">
    <property type="term" value="C:mitochondrial inner membrane"/>
    <property type="evidence" value="ECO:0007669"/>
    <property type="project" value="UniProtKB-SubCell"/>
</dbReference>
<dbReference type="SMART" id="SM00382">
    <property type="entry name" value="AAA"/>
    <property type="match status" value="1"/>
</dbReference>
<name>A0A1B9GZX6_9TREE</name>
<dbReference type="Pfam" id="PF00004">
    <property type="entry name" value="AAA"/>
    <property type="match status" value="2"/>
</dbReference>
<evidence type="ECO:0000256" key="4">
    <source>
        <dbReference type="ARBA" id="ARBA00022741"/>
    </source>
</evidence>
<dbReference type="Pfam" id="PF08740">
    <property type="entry name" value="BCS1_N"/>
    <property type="match status" value="1"/>
</dbReference>
<evidence type="ECO:0000313" key="15">
    <source>
        <dbReference type="EMBL" id="OCF36572.1"/>
    </source>
</evidence>
<keyword evidence="16" id="KW-1185">Reference proteome</keyword>
<dbReference type="InterPro" id="IPR057495">
    <property type="entry name" value="AAA_lid_BCS1"/>
</dbReference>
<keyword evidence="3" id="KW-0812">Transmembrane</keyword>
<feature type="region of interest" description="Disordered" evidence="12">
    <location>
        <begin position="643"/>
        <end position="702"/>
    </location>
</feature>
<evidence type="ECO:0000256" key="3">
    <source>
        <dbReference type="ARBA" id="ARBA00022692"/>
    </source>
</evidence>
<proteinExistence type="inferred from homology"/>
<dbReference type="Proteomes" id="UP000092666">
    <property type="component" value="Unassembled WGS sequence"/>
</dbReference>
<feature type="region of interest" description="Disordered" evidence="12">
    <location>
        <begin position="503"/>
        <end position="565"/>
    </location>
</feature>
<evidence type="ECO:0000313" key="16">
    <source>
        <dbReference type="Proteomes" id="UP000092666"/>
    </source>
</evidence>
<dbReference type="PANTHER" id="PTHR23070">
    <property type="entry name" value="BCS1 AAA-TYPE ATPASE"/>
    <property type="match status" value="1"/>
</dbReference>
<protein>
    <recommendedName>
        <fullName evidence="17">AAA+ ATPase domain-containing protein</fullName>
    </recommendedName>
</protein>
<feature type="compositionally biased region" description="Basic residues" evidence="12">
    <location>
        <begin position="643"/>
        <end position="656"/>
    </location>
</feature>
<dbReference type="SUPFAM" id="SSF52540">
    <property type="entry name" value="P-loop containing nucleoside triphosphate hydrolases"/>
    <property type="match status" value="1"/>
</dbReference>
<comment type="catalytic activity">
    <reaction evidence="11">
        <text>ATP + H2O = ADP + phosphate + H(+)</text>
        <dbReference type="Rhea" id="RHEA:13065"/>
        <dbReference type="ChEBI" id="CHEBI:15377"/>
        <dbReference type="ChEBI" id="CHEBI:15378"/>
        <dbReference type="ChEBI" id="CHEBI:30616"/>
        <dbReference type="ChEBI" id="CHEBI:43474"/>
        <dbReference type="ChEBI" id="CHEBI:456216"/>
    </reaction>
    <physiologicalReaction direction="left-to-right" evidence="11">
        <dbReference type="Rhea" id="RHEA:13066"/>
    </physiologicalReaction>
</comment>
<accession>A0A1B9GZX6</accession>
<keyword evidence="6" id="KW-0378">Hydrolase</keyword>
<evidence type="ECO:0000256" key="2">
    <source>
        <dbReference type="ARBA" id="ARBA00007448"/>
    </source>
</evidence>
<dbReference type="STRING" id="1296120.A0A1B9GZX6"/>
<evidence type="ECO:0000256" key="11">
    <source>
        <dbReference type="ARBA" id="ARBA00048778"/>
    </source>
</evidence>
<keyword evidence="8" id="KW-1133">Transmembrane helix</keyword>
<feature type="compositionally biased region" description="Polar residues" evidence="12">
    <location>
        <begin position="503"/>
        <end position="513"/>
    </location>
</feature>
<sequence length="702" mass="77140">MATLFSTLAYSDDLFLLPSRLLHTLSRGHESLDTLVPMAVRAIVIATLFALVRRGFKHLCNRVNRRLFPTAYISSADPAYSWIMAWIAQDPYVLSQIHDFQLSTTDSRSLKKRAKNALVAAGTKGAGVGQHNATWAIKDVIGQILPTYQYSLRVIHQGNYLWITRRVAGFAGASSHEHFRVKTIAWRSNVLRDFLIAAHAAYFAKEERELIIFHAKRINPSWQTPVSRPARPWSSVILPNSLKDDLLKDIERFLSEKESNWYASRGIPHRRGYLFHGTPGSGKTTLVTAIASKLALDIYVINPAQRGMDDAKLSKLFRDCPARSIILIEDIDCIFPRGRGHHILSPIEQQDGCTASAEGAADTADDFAKEEPQQQPSGGKHDLAPSTVTMSGVLNAIDGVSSQEGCVLIATTNHPNRLDPALSRAGRFDIWIEFTYAVPSQARDLYLHFYPLAEFGPAAQTVGHEKKTLNVNGGAAVILNQANLEELADAFVQAVLPSLSAIDGSTGSETKTNSTHDVDVPNDDSQAKAKLPNGICQNDAPSPEQANEADLSFPQTLRPSDDDRPRLSMAALQGYLLQYKEDPFGACENARKWVAEDLRSGKDNYVSSDPDSFKCGLNGIKLEVEDEDGSSLTKINRTKVKTNLRHGASKIKKKKAEKTSASTNDKDAEPIGEVVESVSPASIVAQAEDPERHTTEGLQKEL</sequence>
<keyword evidence="10" id="KW-0472">Membrane</keyword>
<dbReference type="InterPro" id="IPR014851">
    <property type="entry name" value="BCS1_N"/>
</dbReference>
<evidence type="ECO:0000256" key="8">
    <source>
        <dbReference type="ARBA" id="ARBA00022989"/>
    </source>
</evidence>
<dbReference type="InterPro" id="IPR003959">
    <property type="entry name" value="ATPase_AAA_core"/>
</dbReference>
<evidence type="ECO:0000256" key="9">
    <source>
        <dbReference type="ARBA" id="ARBA00023128"/>
    </source>
</evidence>
<keyword evidence="4" id="KW-0547">Nucleotide-binding</keyword>
<feature type="domain" description="BCS1 N-terminal" evidence="14">
    <location>
        <begin position="43"/>
        <end position="236"/>
    </location>
</feature>
<keyword evidence="9" id="KW-0496">Mitochondrion</keyword>
<keyword evidence="7" id="KW-0067">ATP-binding</keyword>
<evidence type="ECO:0000256" key="7">
    <source>
        <dbReference type="ARBA" id="ARBA00022840"/>
    </source>
</evidence>
<evidence type="ECO:0000256" key="5">
    <source>
        <dbReference type="ARBA" id="ARBA00022792"/>
    </source>
</evidence>
<evidence type="ECO:0000259" key="14">
    <source>
        <dbReference type="SMART" id="SM01024"/>
    </source>
</evidence>
<evidence type="ECO:0008006" key="17">
    <source>
        <dbReference type="Google" id="ProtNLM"/>
    </source>
</evidence>
<feature type="domain" description="AAA+ ATPase" evidence="13">
    <location>
        <begin position="269"/>
        <end position="438"/>
    </location>
</feature>
<evidence type="ECO:0000256" key="10">
    <source>
        <dbReference type="ARBA" id="ARBA00023136"/>
    </source>
</evidence>
<dbReference type="GO" id="GO:0016887">
    <property type="term" value="F:ATP hydrolysis activity"/>
    <property type="evidence" value="ECO:0007669"/>
    <property type="project" value="InterPro"/>
</dbReference>
<dbReference type="InterPro" id="IPR050747">
    <property type="entry name" value="Mitochondrial_chaperone_BCS1"/>
</dbReference>
<reference evidence="16" key="2">
    <citation type="submission" date="2013-12" db="EMBL/GenBank/DDBJ databases">
        <title>Evolution of pathogenesis and genome organization in the Tremellales.</title>
        <authorList>
            <person name="Cuomo C."/>
            <person name="Litvintseva A."/>
            <person name="Heitman J."/>
            <person name="Chen Y."/>
            <person name="Sun S."/>
            <person name="Springer D."/>
            <person name="Dromer F."/>
            <person name="Young S."/>
            <person name="Zeng Q."/>
            <person name="Chapman S."/>
            <person name="Gujja S."/>
            <person name="Saif S."/>
            <person name="Birren B."/>
        </authorList>
    </citation>
    <scope>NUCLEOTIDE SEQUENCE [LARGE SCALE GENOMIC DNA]</scope>
    <source>
        <strain evidence="16">BCC8398</strain>
    </source>
</reference>
<dbReference type="SMART" id="SM01024">
    <property type="entry name" value="BCS1_N"/>
    <property type="match status" value="1"/>
</dbReference>
<dbReference type="Pfam" id="PF25426">
    <property type="entry name" value="AAA_lid_BCS1"/>
    <property type="match status" value="1"/>
</dbReference>
<reference evidence="15 16" key="1">
    <citation type="submission" date="2013-07" db="EMBL/GenBank/DDBJ databases">
        <title>The Genome Sequence of Cryptococcus heveanensis BCC8398.</title>
        <authorList>
            <consortium name="The Broad Institute Genome Sequencing Platform"/>
            <person name="Cuomo C."/>
            <person name="Litvintseva A."/>
            <person name="Chen Y."/>
            <person name="Heitman J."/>
            <person name="Sun S."/>
            <person name="Springer D."/>
            <person name="Dromer F."/>
            <person name="Young S.K."/>
            <person name="Zeng Q."/>
            <person name="Gargeya S."/>
            <person name="Fitzgerald M."/>
            <person name="Abouelleil A."/>
            <person name="Alvarado L."/>
            <person name="Berlin A.M."/>
            <person name="Chapman S.B."/>
            <person name="Dewar J."/>
            <person name="Goldberg J."/>
            <person name="Griggs A."/>
            <person name="Gujja S."/>
            <person name="Hansen M."/>
            <person name="Howarth C."/>
            <person name="Imamovic A."/>
            <person name="Larimer J."/>
            <person name="McCowan C."/>
            <person name="Murphy C."/>
            <person name="Pearson M."/>
            <person name="Priest M."/>
            <person name="Roberts A."/>
            <person name="Saif S."/>
            <person name="Shea T."/>
            <person name="Sykes S."/>
            <person name="Wortman J."/>
            <person name="Nusbaum C."/>
            <person name="Birren B."/>
        </authorList>
    </citation>
    <scope>NUCLEOTIDE SEQUENCE [LARGE SCALE GENOMIC DNA]</scope>
    <source>
        <strain evidence="15 16">BCC8398</strain>
    </source>
</reference>
<evidence type="ECO:0000256" key="6">
    <source>
        <dbReference type="ARBA" id="ARBA00022801"/>
    </source>
</evidence>
<evidence type="ECO:0000256" key="1">
    <source>
        <dbReference type="ARBA" id="ARBA00004434"/>
    </source>
</evidence>
<dbReference type="InterPro" id="IPR027417">
    <property type="entry name" value="P-loop_NTPase"/>
</dbReference>
<evidence type="ECO:0000259" key="13">
    <source>
        <dbReference type="SMART" id="SM00382"/>
    </source>
</evidence>
<gene>
    <name evidence="15" type="ORF">I316_01823</name>
</gene>
<dbReference type="AlphaFoldDB" id="A0A1B9GZX6"/>
<feature type="compositionally biased region" description="Basic and acidic residues" evidence="12">
    <location>
        <begin position="689"/>
        <end position="702"/>
    </location>
</feature>
<dbReference type="GO" id="GO:0005524">
    <property type="term" value="F:ATP binding"/>
    <property type="evidence" value="ECO:0007669"/>
    <property type="project" value="UniProtKB-KW"/>
</dbReference>
<dbReference type="Gene3D" id="3.40.50.300">
    <property type="entry name" value="P-loop containing nucleotide triphosphate hydrolases"/>
    <property type="match status" value="1"/>
</dbReference>